<dbReference type="PANTHER" id="PTHR48043:SF145">
    <property type="entry name" value="FI06409P-RELATED"/>
    <property type="match status" value="1"/>
</dbReference>
<evidence type="ECO:0000256" key="1">
    <source>
        <dbReference type="ARBA" id="ARBA00022676"/>
    </source>
</evidence>
<protein>
    <submittedName>
        <fullName evidence="3">Glycosyltransferase</fullName>
    </submittedName>
</protein>
<dbReference type="InterPro" id="IPR002213">
    <property type="entry name" value="UDP_glucos_trans"/>
</dbReference>
<reference evidence="3 4" key="1">
    <citation type="submission" date="2024-09" db="EMBL/GenBank/DDBJ databases">
        <authorList>
            <person name="Sun Q."/>
            <person name="Mori K."/>
        </authorList>
    </citation>
    <scope>NUCLEOTIDE SEQUENCE [LARGE SCALE GENOMIC DNA]</scope>
    <source>
        <strain evidence="3 4">CECT 7682</strain>
    </source>
</reference>
<dbReference type="Pfam" id="PF00201">
    <property type="entry name" value="UDPGT"/>
    <property type="match status" value="1"/>
</dbReference>
<dbReference type="Proteomes" id="UP001589654">
    <property type="component" value="Unassembled WGS sequence"/>
</dbReference>
<dbReference type="PANTHER" id="PTHR48043">
    <property type="entry name" value="EG:EG0003.4 PROTEIN-RELATED"/>
    <property type="match status" value="1"/>
</dbReference>
<keyword evidence="4" id="KW-1185">Reference proteome</keyword>
<accession>A0ABV5J2Y5</accession>
<evidence type="ECO:0000256" key="2">
    <source>
        <dbReference type="ARBA" id="ARBA00022679"/>
    </source>
</evidence>
<evidence type="ECO:0000313" key="3">
    <source>
        <dbReference type="EMBL" id="MFB9211061.1"/>
    </source>
</evidence>
<dbReference type="SUPFAM" id="SSF53756">
    <property type="entry name" value="UDP-Glycosyltransferase/glycogen phosphorylase"/>
    <property type="match status" value="1"/>
</dbReference>
<dbReference type="RefSeq" id="WP_290249638.1">
    <property type="nucleotide sequence ID" value="NZ_JAUFQT010000002.1"/>
</dbReference>
<name>A0ABV5J2Y5_9BACT</name>
<evidence type="ECO:0000313" key="4">
    <source>
        <dbReference type="Proteomes" id="UP001589654"/>
    </source>
</evidence>
<organism evidence="3 4">
    <name type="scientific">Echinicola jeungdonensis</name>
    <dbReference type="NCBI Taxonomy" id="709343"/>
    <lineage>
        <taxon>Bacteria</taxon>
        <taxon>Pseudomonadati</taxon>
        <taxon>Bacteroidota</taxon>
        <taxon>Cytophagia</taxon>
        <taxon>Cytophagales</taxon>
        <taxon>Cyclobacteriaceae</taxon>
        <taxon>Echinicola</taxon>
    </lineage>
</organism>
<dbReference type="Gene3D" id="3.40.50.2000">
    <property type="entry name" value="Glycogen Phosphorylase B"/>
    <property type="match status" value="2"/>
</dbReference>
<keyword evidence="1" id="KW-0328">Glycosyltransferase</keyword>
<keyword evidence="2" id="KW-0808">Transferase</keyword>
<dbReference type="InterPro" id="IPR050271">
    <property type="entry name" value="UDP-glycosyltransferase"/>
</dbReference>
<comment type="caution">
    <text evidence="3">The sequence shown here is derived from an EMBL/GenBank/DDBJ whole genome shotgun (WGS) entry which is preliminary data.</text>
</comment>
<sequence length="429" mass="48034">MENNDLKWAFFSYGHNLGDFTRALETAKGMKNTGTRVKFFNHGGVHNHMIRSAGIDEKDLSPELSWEQHKIIMDINRYKAKVGTPLPVSTQQWIKMAEADLEAMEEFQPDGVYAGLNLSCMISIPYAKLPMVTQVPTVNCPAFIQKELYNMPNTMERNFFMRRILPSRIKRKIMKRVLLKDAAKASLTTFNEARKHFGQAPIYNITDIVRGDITILPDMPVLSGLEEKDLDPGYYYSGPIFSQMNLPVPEEVKSVFSQSGLNIFCSFGSSGFPETLKKIIKALQQLENCNIICSTTTILDPKELGPNTDRFFATRFLPAHLINEMANVAVLHGGQGTIQTAAWAGTPVVGIGFQAEQQANIDGLVHAGTAIRIPIYDVSTKRILKAVKKVSQEKYIKNASQLKDQVRSINGVEKTVEIMNDFVLGRLKN</sequence>
<gene>
    <name evidence="3" type="ORF">ACFFUR_04525</name>
</gene>
<proteinExistence type="predicted"/>
<dbReference type="EMBL" id="JBHMEW010000039">
    <property type="protein sequence ID" value="MFB9211061.1"/>
    <property type="molecule type" value="Genomic_DNA"/>
</dbReference>